<dbReference type="InterPro" id="IPR000884">
    <property type="entry name" value="TSP1_rpt"/>
</dbReference>
<dbReference type="SMART" id="SM00209">
    <property type="entry name" value="TSP1"/>
    <property type="match status" value="2"/>
</dbReference>
<evidence type="ECO:0000256" key="1">
    <source>
        <dbReference type="SAM" id="SignalP"/>
    </source>
</evidence>
<dbReference type="AlphaFoldDB" id="A0A8S4Q4H3"/>
<dbReference type="PROSITE" id="PS50092">
    <property type="entry name" value="TSP1"/>
    <property type="match status" value="1"/>
</dbReference>
<dbReference type="Proteomes" id="UP000749559">
    <property type="component" value="Unassembled WGS sequence"/>
</dbReference>
<feature type="non-terminal residue" evidence="2">
    <location>
        <position position="1"/>
    </location>
</feature>
<accession>A0A8S4Q4H3</accession>
<sequence length="491" mass="54702">MRPGGSFVLVIFVLVLAVSCGKKGKNKGITYQPCMKLCNQNALVDCKSKCTTKKGYVVDDVCWKVCLEENLLGVKFALFPCLKNCSIKPAVCPPPGDPKYGDPPTKCCINAIWHSPKEGRKFLCQHVNGRSQLLKQCKKGELFSLWGCECIAQPECPDRSDPRYGSGDPPEQCCINGTFHKPTTRNKYLCTRVSDGKTIKKECPKGQKFVIRSFKNCSCEIPSPPPPPPVGCKWSKWNSWSGAPCSKLCGTGERAEQRTRGKQLGTRFPNSECQGDSVEDRRTTCNTFQCCEWSQWTNWTTRNDERCSKSCGGGTIAKYRTRTEIFGNIGASSVCQGDSEERKIESCNTACCMKCKWTEWSEWVYSSCMRSDDQANRGNITEPCSEFGIRTCNRTRTCSDCSCISKRDVETNLHTRIRRGSQDIVDRAECVGASIQHKSEQCCRVKGCPPEGDVRYGVDPGNLTSCCVNNQWKIPTEGRNYIVTDISGINS</sequence>
<name>A0A8S4Q4H3_OWEFU</name>
<reference evidence="2" key="1">
    <citation type="submission" date="2022-03" db="EMBL/GenBank/DDBJ databases">
        <authorList>
            <person name="Martin C."/>
        </authorList>
    </citation>
    <scope>NUCLEOTIDE SEQUENCE</scope>
</reference>
<dbReference type="SUPFAM" id="SSF82895">
    <property type="entry name" value="TSP-1 type 1 repeat"/>
    <property type="match status" value="1"/>
</dbReference>
<feature type="chain" id="PRO_5035825171" evidence="1">
    <location>
        <begin position="22"/>
        <end position="491"/>
    </location>
</feature>
<organism evidence="2 3">
    <name type="scientific">Owenia fusiformis</name>
    <name type="common">Polychaete worm</name>
    <dbReference type="NCBI Taxonomy" id="6347"/>
    <lineage>
        <taxon>Eukaryota</taxon>
        <taxon>Metazoa</taxon>
        <taxon>Spiralia</taxon>
        <taxon>Lophotrochozoa</taxon>
        <taxon>Annelida</taxon>
        <taxon>Polychaeta</taxon>
        <taxon>Sedentaria</taxon>
        <taxon>Canalipalpata</taxon>
        <taxon>Sabellida</taxon>
        <taxon>Oweniida</taxon>
        <taxon>Oweniidae</taxon>
        <taxon>Owenia</taxon>
    </lineage>
</organism>
<dbReference type="PROSITE" id="PS51257">
    <property type="entry name" value="PROKAR_LIPOPROTEIN"/>
    <property type="match status" value="1"/>
</dbReference>
<keyword evidence="1" id="KW-0732">Signal</keyword>
<dbReference type="EMBL" id="CAIIXF020000012">
    <property type="protein sequence ID" value="CAH1800755.1"/>
    <property type="molecule type" value="Genomic_DNA"/>
</dbReference>
<proteinExistence type="predicted"/>
<protein>
    <submittedName>
        <fullName evidence="2">Uncharacterized protein</fullName>
    </submittedName>
</protein>
<dbReference type="Gene3D" id="2.20.100.10">
    <property type="entry name" value="Thrombospondin type-1 (TSP1) repeat"/>
    <property type="match status" value="2"/>
</dbReference>
<comment type="caution">
    <text evidence="2">The sequence shown here is derived from an EMBL/GenBank/DDBJ whole genome shotgun (WGS) entry which is preliminary data.</text>
</comment>
<evidence type="ECO:0000313" key="2">
    <source>
        <dbReference type="EMBL" id="CAH1800755.1"/>
    </source>
</evidence>
<dbReference type="InterPro" id="IPR036383">
    <property type="entry name" value="TSP1_rpt_sf"/>
</dbReference>
<dbReference type="OrthoDB" id="9867095at2759"/>
<evidence type="ECO:0000313" key="3">
    <source>
        <dbReference type="Proteomes" id="UP000749559"/>
    </source>
</evidence>
<keyword evidence="3" id="KW-1185">Reference proteome</keyword>
<gene>
    <name evidence="2" type="ORF">OFUS_LOCUS24599</name>
</gene>
<feature type="signal peptide" evidence="1">
    <location>
        <begin position="1"/>
        <end position="21"/>
    </location>
</feature>